<keyword evidence="1" id="KW-0472">Membrane</keyword>
<name>A0ABY8C9D7_9GAMM</name>
<gene>
    <name evidence="2" type="ORF">NR989_11255</name>
</gene>
<proteinExistence type="predicted"/>
<organism evidence="2 3">
    <name type="scientific">Thiomicrorhabdus lithotrophica</name>
    <dbReference type="NCBI Taxonomy" id="2949997"/>
    <lineage>
        <taxon>Bacteria</taxon>
        <taxon>Pseudomonadati</taxon>
        <taxon>Pseudomonadota</taxon>
        <taxon>Gammaproteobacteria</taxon>
        <taxon>Thiotrichales</taxon>
        <taxon>Piscirickettsiaceae</taxon>
        <taxon>Thiomicrorhabdus</taxon>
    </lineage>
</organism>
<dbReference type="EMBL" id="CP102381">
    <property type="protein sequence ID" value="WEJ62575.1"/>
    <property type="molecule type" value="Genomic_DNA"/>
</dbReference>
<dbReference type="Proteomes" id="UP001222275">
    <property type="component" value="Chromosome"/>
</dbReference>
<evidence type="ECO:0000313" key="2">
    <source>
        <dbReference type="EMBL" id="WEJ62575.1"/>
    </source>
</evidence>
<evidence type="ECO:0008006" key="4">
    <source>
        <dbReference type="Google" id="ProtNLM"/>
    </source>
</evidence>
<dbReference type="RefSeq" id="WP_275594833.1">
    <property type="nucleotide sequence ID" value="NZ_CP102381.1"/>
</dbReference>
<keyword evidence="1" id="KW-1133">Transmembrane helix</keyword>
<reference evidence="2 3" key="1">
    <citation type="submission" date="2022-06" db="EMBL/GenBank/DDBJ databases">
        <title>Thiomicrohabdus sp. nov, an obligately chemolithoautotrophic, sulfur-oxidizing bacterium isolated from beach of Guanyin Mountain. Amoy.</title>
        <authorList>
            <person name="Zhu H."/>
        </authorList>
    </citation>
    <scope>NUCLEOTIDE SEQUENCE [LARGE SCALE GENOMIC DNA]</scope>
    <source>
        <strain evidence="2 3">XGS-01</strain>
    </source>
</reference>
<feature type="transmembrane region" description="Helical" evidence="1">
    <location>
        <begin position="21"/>
        <end position="43"/>
    </location>
</feature>
<keyword evidence="3" id="KW-1185">Reference proteome</keyword>
<protein>
    <recommendedName>
        <fullName evidence="4">Pilus assembly protein Flp/PilA</fullName>
    </recommendedName>
</protein>
<evidence type="ECO:0000313" key="3">
    <source>
        <dbReference type="Proteomes" id="UP001222275"/>
    </source>
</evidence>
<evidence type="ECO:0000256" key="1">
    <source>
        <dbReference type="SAM" id="Phobius"/>
    </source>
</evidence>
<sequence length="66" mass="6679">MLNESKVTQMLQVKKQKKQKGATMIEYALVVAGVAAIAAVLFAGGTSGGGSVGDAIKTKVEASIPS</sequence>
<keyword evidence="1" id="KW-0812">Transmembrane</keyword>
<accession>A0ABY8C9D7</accession>